<dbReference type="Proteomes" id="UP000605846">
    <property type="component" value="Unassembled WGS sequence"/>
</dbReference>
<feature type="region of interest" description="Disordered" evidence="1">
    <location>
        <begin position="82"/>
        <end position="122"/>
    </location>
</feature>
<reference evidence="2" key="1">
    <citation type="submission" date="2020-01" db="EMBL/GenBank/DDBJ databases">
        <title>Genome Sequencing of Three Apophysomyces-Like Fungal Strains Confirms a Novel Fungal Genus in the Mucoromycota with divergent Burkholderia-like Endosymbiotic Bacteria.</title>
        <authorList>
            <person name="Stajich J.E."/>
            <person name="Macias A.M."/>
            <person name="Carter-House D."/>
            <person name="Lovett B."/>
            <person name="Kasson L.R."/>
            <person name="Berry K."/>
            <person name="Grigoriev I."/>
            <person name="Chang Y."/>
            <person name="Spatafora J."/>
            <person name="Kasson M.T."/>
        </authorList>
    </citation>
    <scope>NUCLEOTIDE SEQUENCE</scope>
    <source>
        <strain evidence="2">NRRL A-21654</strain>
    </source>
</reference>
<feature type="region of interest" description="Disordered" evidence="1">
    <location>
        <begin position="139"/>
        <end position="227"/>
    </location>
</feature>
<dbReference type="AlphaFoldDB" id="A0A8H7BJG5"/>
<feature type="compositionally biased region" description="Basic and acidic residues" evidence="1">
    <location>
        <begin position="167"/>
        <end position="179"/>
    </location>
</feature>
<evidence type="ECO:0000313" key="3">
    <source>
        <dbReference type="Proteomes" id="UP000605846"/>
    </source>
</evidence>
<evidence type="ECO:0000313" key="2">
    <source>
        <dbReference type="EMBL" id="KAF7720989.1"/>
    </source>
</evidence>
<name>A0A8H7BJG5_9FUNG</name>
<protein>
    <submittedName>
        <fullName evidence="2">Uncharacterized protein</fullName>
    </submittedName>
</protein>
<proteinExistence type="predicted"/>
<accession>A0A8H7BJG5</accession>
<organism evidence="2 3">
    <name type="scientific">Apophysomyces ossiformis</name>
    <dbReference type="NCBI Taxonomy" id="679940"/>
    <lineage>
        <taxon>Eukaryota</taxon>
        <taxon>Fungi</taxon>
        <taxon>Fungi incertae sedis</taxon>
        <taxon>Mucoromycota</taxon>
        <taxon>Mucoromycotina</taxon>
        <taxon>Mucoromycetes</taxon>
        <taxon>Mucorales</taxon>
        <taxon>Mucorineae</taxon>
        <taxon>Mucoraceae</taxon>
        <taxon>Apophysomyces</taxon>
    </lineage>
</organism>
<feature type="compositionally biased region" description="Basic and acidic residues" evidence="1">
    <location>
        <begin position="218"/>
        <end position="227"/>
    </location>
</feature>
<gene>
    <name evidence="2" type="ORF">EC973_005639</name>
</gene>
<feature type="region of interest" description="Disordered" evidence="1">
    <location>
        <begin position="1"/>
        <end position="30"/>
    </location>
</feature>
<feature type="compositionally biased region" description="Basic and acidic residues" evidence="1">
    <location>
        <begin position="101"/>
        <end position="120"/>
    </location>
</feature>
<dbReference type="EMBL" id="JABAYA010000323">
    <property type="protein sequence ID" value="KAF7720989.1"/>
    <property type="molecule type" value="Genomic_DNA"/>
</dbReference>
<feature type="compositionally biased region" description="Low complexity" evidence="1">
    <location>
        <begin position="195"/>
        <end position="207"/>
    </location>
</feature>
<evidence type="ECO:0000256" key="1">
    <source>
        <dbReference type="SAM" id="MobiDB-lite"/>
    </source>
</evidence>
<comment type="caution">
    <text evidence="2">The sequence shown here is derived from an EMBL/GenBank/DDBJ whole genome shotgun (WGS) entry which is preliminary data.</text>
</comment>
<sequence length="227" mass="25017">MKGQGESSVKRKAEIVNTTVPKTKRPREGVSAVELISSDEEDAGLDKVASRKAVKPVIEEPFKIKSMDHGVGKFLKDTVLSDTGISNNNGLKKERKRRISYSRDKMKDAEEKQDPERERFVSLSPVRTESLIVPTRRRPLTLSKNTSINLEEPANLSFKSPTVDVSGVKDRKSADHLSEESTSVGGTMATRDDTPTTTTATKDAPTPRAISLSPVLSPRRDEEDNTL</sequence>
<keyword evidence="3" id="KW-1185">Reference proteome</keyword>